<reference evidence="3" key="1">
    <citation type="submission" date="2018-04" db="EMBL/GenBank/DDBJ databases">
        <title>WGS assembly of Panicum hallii.</title>
        <authorList>
            <person name="Lovell J."/>
            <person name="Jenkins J."/>
            <person name="Lowry D."/>
            <person name="Mamidi S."/>
            <person name="Sreedasyam A."/>
            <person name="Weng X."/>
            <person name="Barry K."/>
            <person name="Bonette J."/>
            <person name="Campitelli B."/>
            <person name="Daum C."/>
            <person name="Gordon S."/>
            <person name="Gould B."/>
            <person name="Lipzen A."/>
            <person name="Macqueen A."/>
            <person name="Palacio-Mejia J."/>
            <person name="Plott C."/>
            <person name="Shakirov E."/>
            <person name="Shu S."/>
            <person name="Yoshinaga Y."/>
            <person name="Zane M."/>
            <person name="Rokhsar D."/>
            <person name="Grimwood J."/>
            <person name="Schmutz J."/>
            <person name="Juenger T."/>
        </authorList>
    </citation>
    <scope>NUCLEOTIDE SEQUENCE [LARGE SCALE GENOMIC DNA]</scope>
    <source>
        <strain evidence="3">FIL2</strain>
    </source>
</reference>
<evidence type="ECO:0000256" key="1">
    <source>
        <dbReference type="SAM" id="MobiDB-lite"/>
    </source>
</evidence>
<dbReference type="AlphaFoldDB" id="A0A2T8JDC9"/>
<dbReference type="PANTHER" id="PTHR45125">
    <property type="entry name" value="F21J9.4-RELATED"/>
    <property type="match status" value="1"/>
</dbReference>
<dbReference type="Pfam" id="PF14303">
    <property type="entry name" value="NAM-associated"/>
    <property type="match status" value="1"/>
</dbReference>
<feature type="region of interest" description="Disordered" evidence="1">
    <location>
        <begin position="216"/>
        <end position="242"/>
    </location>
</feature>
<evidence type="ECO:0000313" key="3">
    <source>
        <dbReference type="EMBL" id="PVH47933.1"/>
    </source>
</evidence>
<dbReference type="Proteomes" id="UP000243499">
    <property type="component" value="Chromosome 4"/>
</dbReference>
<evidence type="ECO:0000259" key="2">
    <source>
        <dbReference type="Pfam" id="PF14303"/>
    </source>
</evidence>
<dbReference type="InterPro" id="IPR029466">
    <property type="entry name" value="NAM-associated_C"/>
</dbReference>
<feature type="compositionally biased region" description="Low complexity" evidence="1">
    <location>
        <begin position="219"/>
        <end position="235"/>
    </location>
</feature>
<name>A0A2T8JDC9_9POAL</name>
<feature type="domain" description="No apical meristem-associated C-terminal" evidence="2">
    <location>
        <begin position="184"/>
        <end position="339"/>
    </location>
</feature>
<organism evidence="3">
    <name type="scientific">Panicum hallii</name>
    <dbReference type="NCBI Taxonomy" id="206008"/>
    <lineage>
        <taxon>Eukaryota</taxon>
        <taxon>Viridiplantae</taxon>
        <taxon>Streptophyta</taxon>
        <taxon>Embryophyta</taxon>
        <taxon>Tracheophyta</taxon>
        <taxon>Spermatophyta</taxon>
        <taxon>Magnoliopsida</taxon>
        <taxon>Liliopsida</taxon>
        <taxon>Poales</taxon>
        <taxon>Poaceae</taxon>
        <taxon>PACMAD clade</taxon>
        <taxon>Panicoideae</taxon>
        <taxon>Panicodae</taxon>
        <taxon>Paniceae</taxon>
        <taxon>Panicinae</taxon>
        <taxon>Panicum</taxon>
        <taxon>Panicum sect. Panicum</taxon>
    </lineage>
</organism>
<dbReference type="Gramene" id="PVH47933">
    <property type="protein sequence ID" value="PVH47933"/>
    <property type="gene ID" value="PAHAL_4G191500"/>
</dbReference>
<dbReference type="EMBL" id="CM008049">
    <property type="protein sequence ID" value="PVH47933.1"/>
    <property type="molecule type" value="Genomic_DNA"/>
</dbReference>
<accession>A0A2T8JDC9</accession>
<gene>
    <name evidence="3" type="ORF">PAHAL_4G191500</name>
</gene>
<protein>
    <recommendedName>
        <fullName evidence="2">No apical meristem-associated C-terminal domain-containing protein</fullName>
    </recommendedName>
</protein>
<proteinExistence type="predicted"/>
<dbReference type="PANTHER" id="PTHR45125:SF40">
    <property type="entry name" value="OS06G0117800 PROTEIN"/>
    <property type="match status" value="1"/>
</dbReference>
<sequence>MSHPEQTLEFAIDCMLPASTDLRSLAEGLPVDVGNEPVCGQNFMTSSSVMPPPEGNDEDVEEIDGEQFADGTANKKGNSHRGKSFLPQEDRVIVSGWLNISKDASTGASQTANAFYARLHRYFLENWDMQSQRSQVSIQNRWTAIRKAVNKFQGILSAIQRTNESGKTDQDKINDAIRAYEEKKPWQFAHCWEILRSEPKWNDYLLACSKPKQVNDKQTAAPPATPANATMPTAPIERPAGRDSVKRCCSTVEDSASSVALEMLQKIHTRGRQMDEQEAKQKEELVAIERAKFDLQQRAVLAKIEQGDKKLQLQREIMETNQFRTEAKIMFTDLNALHPSIGYWMVKKQRDILIREGINLDEVESSSAGTQNDRPSGNN</sequence>